<dbReference type="InterPro" id="IPR054156">
    <property type="entry name" value="YxaF_TetR_C"/>
</dbReference>
<dbReference type="PANTHER" id="PTHR47506">
    <property type="entry name" value="TRANSCRIPTIONAL REGULATORY PROTEIN"/>
    <property type="match status" value="1"/>
</dbReference>
<dbReference type="Proteomes" id="UP000318578">
    <property type="component" value="Unassembled WGS sequence"/>
</dbReference>
<dbReference type="InterPro" id="IPR001647">
    <property type="entry name" value="HTH_TetR"/>
</dbReference>
<keyword evidence="1" id="KW-0805">Transcription regulation</keyword>
<dbReference type="EMBL" id="VJZA01000006">
    <property type="protein sequence ID" value="TVT24521.1"/>
    <property type="molecule type" value="Genomic_DNA"/>
</dbReference>
<proteinExistence type="predicted"/>
<dbReference type="PROSITE" id="PS50977">
    <property type="entry name" value="HTH_TETR_2"/>
    <property type="match status" value="1"/>
</dbReference>
<organism evidence="6 7">
    <name type="scientific">Amycolatopsis acidiphila</name>
    <dbReference type="NCBI Taxonomy" id="715473"/>
    <lineage>
        <taxon>Bacteria</taxon>
        <taxon>Bacillati</taxon>
        <taxon>Actinomycetota</taxon>
        <taxon>Actinomycetes</taxon>
        <taxon>Pseudonocardiales</taxon>
        <taxon>Pseudonocardiaceae</taxon>
        <taxon>Amycolatopsis</taxon>
    </lineage>
</organism>
<evidence type="ECO:0000256" key="1">
    <source>
        <dbReference type="ARBA" id="ARBA00023015"/>
    </source>
</evidence>
<evidence type="ECO:0000313" key="6">
    <source>
        <dbReference type="EMBL" id="TVT24521.1"/>
    </source>
</evidence>
<sequence>MVHRTDTRQRMLDSAADLFHTQGYHATGLNQLVSAVGAPKGSLYFHFPGGKEQLAAEAVEISGERLAGLLRQLLDAAPGPGAAIAAVLDALAQNLTESDFQRGCPIATVAMDAGTESARIREACAGSYSSWQEVISDYLVRQGFESEHASMLSEVALSSIEGALLLAKLRRDLSPMRTVRDHLRLTFTKET</sequence>
<evidence type="ECO:0000313" key="7">
    <source>
        <dbReference type="Proteomes" id="UP000318578"/>
    </source>
</evidence>
<evidence type="ECO:0000256" key="2">
    <source>
        <dbReference type="ARBA" id="ARBA00023125"/>
    </source>
</evidence>
<dbReference type="RefSeq" id="WP_144634881.1">
    <property type="nucleotide sequence ID" value="NZ_BNAX01000011.1"/>
</dbReference>
<comment type="caution">
    <text evidence="6">The sequence shown here is derived from an EMBL/GenBank/DDBJ whole genome shotgun (WGS) entry which is preliminary data.</text>
</comment>
<dbReference type="GO" id="GO:0003677">
    <property type="term" value="F:DNA binding"/>
    <property type="evidence" value="ECO:0007669"/>
    <property type="project" value="UniProtKB-UniRule"/>
</dbReference>
<feature type="DNA-binding region" description="H-T-H motif" evidence="4">
    <location>
        <begin position="28"/>
        <end position="47"/>
    </location>
</feature>
<protein>
    <submittedName>
        <fullName evidence="6">TetR/AcrR family transcriptional regulator</fullName>
    </submittedName>
</protein>
<dbReference type="SUPFAM" id="SSF46689">
    <property type="entry name" value="Homeodomain-like"/>
    <property type="match status" value="1"/>
</dbReference>
<dbReference type="InterPro" id="IPR036271">
    <property type="entry name" value="Tet_transcr_reg_TetR-rel_C_sf"/>
</dbReference>
<gene>
    <name evidence="6" type="ORF">FNH06_05990</name>
</gene>
<feature type="domain" description="HTH tetR-type" evidence="5">
    <location>
        <begin position="5"/>
        <end position="65"/>
    </location>
</feature>
<reference evidence="6 7" key="1">
    <citation type="submission" date="2019-07" db="EMBL/GenBank/DDBJ databases">
        <title>New species of Amycolatopsis and Streptomyces.</title>
        <authorList>
            <person name="Duangmal K."/>
            <person name="Teo W.F.A."/>
            <person name="Lipun K."/>
        </authorList>
    </citation>
    <scope>NUCLEOTIDE SEQUENCE [LARGE SCALE GENOMIC DNA]</scope>
    <source>
        <strain evidence="6 7">JCM 30562</strain>
    </source>
</reference>
<dbReference type="Pfam" id="PF21993">
    <property type="entry name" value="TetR_C_13_2"/>
    <property type="match status" value="1"/>
</dbReference>
<dbReference type="AlphaFoldDB" id="A0A558AJZ7"/>
<dbReference type="Pfam" id="PF00440">
    <property type="entry name" value="TetR_N"/>
    <property type="match status" value="1"/>
</dbReference>
<dbReference type="OrthoDB" id="4567939at2"/>
<accession>A0A558AJZ7</accession>
<evidence type="ECO:0000256" key="4">
    <source>
        <dbReference type="PROSITE-ProRule" id="PRU00335"/>
    </source>
</evidence>
<keyword evidence="7" id="KW-1185">Reference proteome</keyword>
<evidence type="ECO:0000256" key="3">
    <source>
        <dbReference type="ARBA" id="ARBA00023163"/>
    </source>
</evidence>
<dbReference type="PANTHER" id="PTHR47506:SF3">
    <property type="entry name" value="HTH-TYPE TRANSCRIPTIONAL REGULATOR LMRA"/>
    <property type="match status" value="1"/>
</dbReference>
<name>A0A558AJZ7_9PSEU</name>
<dbReference type="InterPro" id="IPR009057">
    <property type="entry name" value="Homeodomain-like_sf"/>
</dbReference>
<evidence type="ECO:0000259" key="5">
    <source>
        <dbReference type="PROSITE" id="PS50977"/>
    </source>
</evidence>
<dbReference type="SUPFAM" id="SSF48498">
    <property type="entry name" value="Tetracyclin repressor-like, C-terminal domain"/>
    <property type="match status" value="1"/>
</dbReference>
<keyword evidence="3" id="KW-0804">Transcription</keyword>
<dbReference type="PRINTS" id="PR00455">
    <property type="entry name" value="HTHTETR"/>
</dbReference>
<dbReference type="Gene3D" id="1.10.357.10">
    <property type="entry name" value="Tetracycline Repressor, domain 2"/>
    <property type="match status" value="1"/>
</dbReference>
<keyword evidence="2 4" id="KW-0238">DNA-binding</keyword>